<dbReference type="InterPro" id="IPR011990">
    <property type="entry name" value="TPR-like_helical_dom_sf"/>
</dbReference>
<organism evidence="3 4">
    <name type="scientific">Spirodela intermedia</name>
    <name type="common">Intermediate duckweed</name>
    <dbReference type="NCBI Taxonomy" id="51605"/>
    <lineage>
        <taxon>Eukaryota</taxon>
        <taxon>Viridiplantae</taxon>
        <taxon>Streptophyta</taxon>
        <taxon>Embryophyta</taxon>
        <taxon>Tracheophyta</taxon>
        <taxon>Spermatophyta</taxon>
        <taxon>Magnoliopsida</taxon>
        <taxon>Liliopsida</taxon>
        <taxon>Araceae</taxon>
        <taxon>Lemnoideae</taxon>
        <taxon>Spirodela</taxon>
    </lineage>
</organism>
<evidence type="ECO:0000256" key="1">
    <source>
        <dbReference type="ARBA" id="ARBA00022737"/>
    </source>
</evidence>
<dbReference type="PANTHER" id="PTHR47932:SF63">
    <property type="entry name" value="OS08G0290000 PROTEIN"/>
    <property type="match status" value="1"/>
</dbReference>
<evidence type="ECO:0000256" key="2">
    <source>
        <dbReference type="SAM" id="MobiDB-lite"/>
    </source>
</evidence>
<feature type="compositionally biased region" description="Pro residues" evidence="2">
    <location>
        <begin position="42"/>
        <end position="55"/>
    </location>
</feature>
<evidence type="ECO:0000313" key="4">
    <source>
        <dbReference type="Proteomes" id="UP000663760"/>
    </source>
</evidence>
<reference evidence="3" key="1">
    <citation type="submission" date="2020-02" db="EMBL/GenBank/DDBJ databases">
        <authorList>
            <person name="Scholz U."/>
            <person name="Mascher M."/>
            <person name="Fiebig A."/>
        </authorList>
    </citation>
    <scope>NUCLEOTIDE SEQUENCE</scope>
</reference>
<keyword evidence="4" id="KW-1185">Reference proteome</keyword>
<accession>A0A7I8L659</accession>
<sequence>MRAFLRLRPPASAAATGSPASPSVSPPLTALRRVCSSGGGADPPPPDPHPAPPRRPWAKLNPEEPLCNSGHLHGGASSSSSLSSPPVSTSGADPPPPPPRRPWAKLNPEERLCNSSHLGGAASSSLTSPPASTGGADTPPSPPPQYLTPEEIAQVNRLLPNLCNSGHLREAVALLDASLLAGAPLDALPVAAVLRRLCGGGGDDDELLRHDMTHSMALLNALLHNPRRHPAAAAAIAAMLVETYLELRRPREALKVFDWMRRPKSPCPPELRLWRAMVQGLCRYGRLLEALRVVKEMLVVTGAAAVGGGGVASEEGVRQWVYWSLLNEARVREGLELDEALGGVCEVGDEEACERAVQVLDRIISNWRD</sequence>
<feature type="compositionally biased region" description="Low complexity" evidence="2">
    <location>
        <begin position="69"/>
        <end position="92"/>
    </location>
</feature>
<feature type="region of interest" description="Disordered" evidence="2">
    <location>
        <begin position="1"/>
        <end position="148"/>
    </location>
</feature>
<name>A0A7I8L659_SPIIN</name>
<dbReference type="GO" id="GO:0003729">
    <property type="term" value="F:mRNA binding"/>
    <property type="evidence" value="ECO:0007669"/>
    <property type="project" value="TreeGrafter"/>
</dbReference>
<dbReference type="AlphaFoldDB" id="A0A7I8L659"/>
<dbReference type="InterPro" id="IPR002885">
    <property type="entry name" value="PPR_rpt"/>
</dbReference>
<keyword evidence="1" id="KW-0677">Repeat</keyword>
<protein>
    <submittedName>
        <fullName evidence="3">Uncharacterized protein</fullName>
    </submittedName>
</protein>
<dbReference type="Proteomes" id="UP000663760">
    <property type="component" value="Chromosome 11"/>
</dbReference>
<dbReference type="OrthoDB" id="1938089at2759"/>
<proteinExistence type="predicted"/>
<feature type="compositionally biased region" description="Low complexity" evidence="2">
    <location>
        <begin position="9"/>
        <end position="27"/>
    </location>
</feature>
<dbReference type="Pfam" id="PF01535">
    <property type="entry name" value="PPR"/>
    <property type="match status" value="1"/>
</dbReference>
<evidence type="ECO:0000313" key="3">
    <source>
        <dbReference type="EMBL" id="CAA7405537.1"/>
    </source>
</evidence>
<dbReference type="NCBIfam" id="TIGR00756">
    <property type="entry name" value="PPR"/>
    <property type="match status" value="1"/>
</dbReference>
<dbReference type="Gene3D" id="1.25.40.10">
    <property type="entry name" value="Tetratricopeptide repeat domain"/>
    <property type="match status" value="1"/>
</dbReference>
<dbReference type="PANTHER" id="PTHR47932">
    <property type="entry name" value="ATPASE EXPRESSION PROTEIN 3"/>
    <property type="match status" value="1"/>
</dbReference>
<gene>
    <name evidence="3" type="ORF">SI8410_11016215</name>
</gene>
<dbReference type="EMBL" id="LR746274">
    <property type="protein sequence ID" value="CAA7405537.1"/>
    <property type="molecule type" value="Genomic_DNA"/>
</dbReference>
<feature type="compositionally biased region" description="Low complexity" evidence="2">
    <location>
        <begin position="115"/>
        <end position="135"/>
    </location>
</feature>